<protein>
    <submittedName>
        <fullName evidence="1">Uncharacterized protein</fullName>
    </submittedName>
</protein>
<name>A0A9X4XM14_9BRAD</name>
<sequence>MDAQTTAQPSSPSADETGDVAARLPLRPALLAPYRDLVALRHDYPLVLVQADDAAAAVRPLTAIVDDILRTIAPRGAAGERTRRHVLALEQEIRRRVAAGAGGHLVALWDAAAATLTDADPDRAEALAAARAALTIDGDVIGCDGEAPARVVTHLWKQAEAHRLTALADRIATLRERLEALLAGDAPTGAPLAEPCARRIRAVLDRLVPPARLDALRSGDPTALADLVTTDPAAAIAAWRRETAAIVDLAAALTIATLDCDGRYDESRHDTAFAAFSVASLAPDDLALAPAVLLRLDDDGPARRGEVLDILAAGLPIKILVRSSDPLGEAGGDAAPGRALPGTRLATMAAAIEDAFVLQAGVDALAHMAGRIARGLAYDGPALLAIQAGGAPAGLPSYLQAAVVGQARLMPSFCYDPSAGPDLASRWSVADHNPQPDADWWLQPFVYEQDGHRVVGTVALTAADPLVCDPRLEAHVRLVPASAWTDAMVPLDQWLAADAADPARIPYVAVIDADDRLFRAVPSPAVIAATSRCRDAWRSLQELGGLHNSWAEQRLAEAREIWEEERSQLVAAHKAAG</sequence>
<organism evidence="1 2">
    <name type="scientific">Rhodoplanes serenus</name>
    <dbReference type="NCBI Taxonomy" id="200615"/>
    <lineage>
        <taxon>Bacteria</taxon>
        <taxon>Pseudomonadati</taxon>
        <taxon>Pseudomonadota</taxon>
        <taxon>Alphaproteobacteria</taxon>
        <taxon>Hyphomicrobiales</taxon>
        <taxon>Nitrobacteraceae</taxon>
        <taxon>Rhodoplanes</taxon>
    </lineage>
</organism>
<gene>
    <name evidence="1" type="ORF">GJ689_13085</name>
</gene>
<dbReference type="EMBL" id="WNKV01000009">
    <property type="protein sequence ID" value="MTW17137.1"/>
    <property type="molecule type" value="Genomic_DNA"/>
</dbReference>
<comment type="caution">
    <text evidence="1">The sequence shown here is derived from an EMBL/GenBank/DDBJ whole genome shotgun (WGS) entry which is preliminary data.</text>
</comment>
<accession>A0A9X4XM14</accession>
<proteinExistence type="predicted"/>
<reference evidence="1 2" key="1">
    <citation type="submission" date="2019-11" db="EMBL/GenBank/DDBJ databases">
        <title>Whole-genome sequence of Rhodoplanes serenus DSM 18633, type strain.</title>
        <authorList>
            <person name="Kyndt J.A."/>
            <person name="Meyer T.E."/>
        </authorList>
    </citation>
    <scope>NUCLEOTIDE SEQUENCE [LARGE SCALE GENOMIC DNA]</scope>
    <source>
        <strain evidence="1 2">DSM 18633</strain>
    </source>
</reference>
<dbReference type="AlphaFoldDB" id="A0A9X4XM14"/>
<evidence type="ECO:0000313" key="2">
    <source>
        <dbReference type="Proteomes" id="UP000438991"/>
    </source>
</evidence>
<evidence type="ECO:0000313" key="1">
    <source>
        <dbReference type="EMBL" id="MTW17137.1"/>
    </source>
</evidence>
<dbReference type="Proteomes" id="UP000438991">
    <property type="component" value="Unassembled WGS sequence"/>
</dbReference>
<dbReference type="RefSeq" id="WP_155479915.1">
    <property type="nucleotide sequence ID" value="NZ_WNKV01000009.1"/>
</dbReference>